<dbReference type="InterPro" id="IPR026841">
    <property type="entry name" value="Aur1/Ipt1"/>
</dbReference>
<keyword evidence="4" id="KW-1185">Reference proteome</keyword>
<dbReference type="InterPro" id="IPR000326">
    <property type="entry name" value="PAP2/HPO"/>
</dbReference>
<dbReference type="GO" id="GO:0016020">
    <property type="term" value="C:membrane"/>
    <property type="evidence" value="ECO:0007669"/>
    <property type="project" value="UniProtKB-SubCell"/>
</dbReference>
<feature type="transmembrane region" description="Helical" evidence="1">
    <location>
        <begin position="120"/>
        <end position="142"/>
    </location>
</feature>
<reference evidence="4" key="2">
    <citation type="submission" date="2016-04" db="EMBL/GenBank/DDBJ databases">
        <title>First Complete Genome Sequence of a Subdivision 6 Acidobacterium.</title>
        <authorList>
            <person name="Huang S."/>
            <person name="Vieira S."/>
            <person name="Bunk B."/>
            <person name="Riedel T."/>
            <person name="Sproeer C."/>
            <person name="Overmann J."/>
        </authorList>
    </citation>
    <scope>NUCLEOTIDE SEQUENCE [LARGE SCALE GENOMIC DNA]</scope>
    <source>
        <strain evidence="4">DSM 100886 HEG_-6_39</strain>
    </source>
</reference>
<proteinExistence type="predicted"/>
<dbReference type="STRING" id="1855912.LuPra_03248"/>
<dbReference type="EMBL" id="CP015136">
    <property type="protein sequence ID" value="AMY10020.1"/>
    <property type="molecule type" value="Genomic_DNA"/>
</dbReference>
<dbReference type="AlphaFoldDB" id="A0A143PPF8"/>
<feature type="transmembrane region" description="Helical" evidence="1">
    <location>
        <begin position="260"/>
        <end position="278"/>
    </location>
</feature>
<accession>A0A143PPF8</accession>
<dbReference type="InterPro" id="IPR036938">
    <property type="entry name" value="PAP2/HPO_sf"/>
</dbReference>
<evidence type="ECO:0000256" key="1">
    <source>
        <dbReference type="SAM" id="Phobius"/>
    </source>
</evidence>
<feature type="transmembrane region" description="Helical" evidence="1">
    <location>
        <begin position="6"/>
        <end position="28"/>
    </location>
</feature>
<dbReference type="KEGG" id="abac:LuPra_03248"/>
<protein>
    <submittedName>
        <fullName evidence="3">PAP2 superfamily protein</fullName>
    </submittedName>
</protein>
<dbReference type="SUPFAM" id="SSF48317">
    <property type="entry name" value="Acid phosphatase/Vanadium-dependent haloperoxidase"/>
    <property type="match status" value="1"/>
</dbReference>
<keyword evidence="1" id="KW-0812">Transmembrane</keyword>
<evidence type="ECO:0000313" key="3">
    <source>
        <dbReference type="EMBL" id="AMY10020.1"/>
    </source>
</evidence>
<dbReference type="Pfam" id="PF14378">
    <property type="entry name" value="PAP2_3"/>
    <property type="match status" value="1"/>
</dbReference>
<feature type="domain" description="Phosphatidic acid phosphatase type 2/haloperoxidase" evidence="2">
    <location>
        <begin position="151"/>
        <end position="275"/>
    </location>
</feature>
<keyword evidence="1" id="KW-1133">Transmembrane helix</keyword>
<keyword evidence="1" id="KW-0472">Membrane</keyword>
<dbReference type="OrthoDB" id="114277at2"/>
<name>A0A143PPF8_LUTPR</name>
<dbReference type="SMART" id="SM00014">
    <property type="entry name" value="acidPPc"/>
    <property type="match status" value="1"/>
</dbReference>
<organism evidence="3 4">
    <name type="scientific">Luteitalea pratensis</name>
    <dbReference type="NCBI Taxonomy" id="1855912"/>
    <lineage>
        <taxon>Bacteria</taxon>
        <taxon>Pseudomonadati</taxon>
        <taxon>Acidobacteriota</taxon>
        <taxon>Vicinamibacteria</taxon>
        <taxon>Vicinamibacterales</taxon>
        <taxon>Vicinamibacteraceae</taxon>
        <taxon>Luteitalea</taxon>
    </lineage>
</organism>
<evidence type="ECO:0000259" key="2">
    <source>
        <dbReference type="SMART" id="SM00014"/>
    </source>
</evidence>
<reference evidence="3 4" key="1">
    <citation type="journal article" date="2016" name="Genome Announc.">
        <title>First Complete Genome Sequence of a Subdivision 6 Acidobacterium Strain.</title>
        <authorList>
            <person name="Huang S."/>
            <person name="Vieira S."/>
            <person name="Bunk B."/>
            <person name="Riedel T."/>
            <person name="Sproer C."/>
            <person name="Overmann J."/>
        </authorList>
    </citation>
    <scope>NUCLEOTIDE SEQUENCE [LARGE SCALE GENOMIC DNA]</scope>
    <source>
        <strain evidence="4">DSM 100886 HEG_-6_39</strain>
    </source>
</reference>
<sequence>MTHSLLMGARASELAVVCWCVVAAVVALVRPLDARGRWRVIGGAFVLGMAALATTQLPDRGVTGVARNVAPALLVLGAHWLAGGYFVEPQPRLEQRLLSVDRRLLAPLRLEARLTSGSSWALEVLESAYFSVYALLPLGAWAAWSRGGSVSVDVYWTVVFLSEASCYIALAWLQTRPPRALEPWAGSLRARSKFRHANEAVLAHGSHHMNTIPSGHAAGAVAVALALWSLQAPTAPIFGVVAFAICVATVVGRYHFLVDTVAGAAVAAGWWWIVTGAAR</sequence>
<dbReference type="Proteomes" id="UP000076079">
    <property type="component" value="Chromosome"/>
</dbReference>
<dbReference type="Gene3D" id="1.20.144.10">
    <property type="entry name" value="Phosphatidic acid phosphatase type 2/haloperoxidase"/>
    <property type="match status" value="1"/>
</dbReference>
<feature type="transmembrane region" description="Helical" evidence="1">
    <location>
        <begin position="69"/>
        <end position="87"/>
    </location>
</feature>
<evidence type="ECO:0000313" key="4">
    <source>
        <dbReference type="Proteomes" id="UP000076079"/>
    </source>
</evidence>
<gene>
    <name evidence="3" type="ORF">LuPra_03248</name>
</gene>
<dbReference type="RefSeq" id="WP_110171707.1">
    <property type="nucleotide sequence ID" value="NZ_CP015136.1"/>
</dbReference>
<feature type="transmembrane region" description="Helical" evidence="1">
    <location>
        <begin position="40"/>
        <end position="57"/>
    </location>
</feature>
<feature type="transmembrane region" description="Helical" evidence="1">
    <location>
        <begin position="154"/>
        <end position="173"/>
    </location>
</feature>